<accession>A0A4U0U159</accession>
<dbReference type="Gene3D" id="1.20.1250.20">
    <property type="entry name" value="MFS general substrate transporter like domains"/>
    <property type="match status" value="1"/>
</dbReference>
<feature type="transmembrane region" description="Helical" evidence="6">
    <location>
        <begin position="402"/>
        <end position="424"/>
    </location>
</feature>
<dbReference type="Pfam" id="PF07690">
    <property type="entry name" value="MFS_1"/>
    <property type="match status" value="1"/>
</dbReference>
<dbReference type="PANTHER" id="PTHR23502">
    <property type="entry name" value="MAJOR FACILITATOR SUPERFAMILY"/>
    <property type="match status" value="1"/>
</dbReference>
<feature type="transmembrane region" description="Helical" evidence="6">
    <location>
        <begin position="502"/>
        <end position="522"/>
    </location>
</feature>
<proteinExistence type="predicted"/>
<dbReference type="GO" id="GO:0005886">
    <property type="term" value="C:plasma membrane"/>
    <property type="evidence" value="ECO:0007669"/>
    <property type="project" value="TreeGrafter"/>
</dbReference>
<feature type="compositionally biased region" description="Basic and acidic residues" evidence="5">
    <location>
        <begin position="1"/>
        <end position="10"/>
    </location>
</feature>
<feature type="transmembrane region" description="Helical" evidence="6">
    <location>
        <begin position="430"/>
        <end position="451"/>
    </location>
</feature>
<dbReference type="AlphaFoldDB" id="A0A4U0U159"/>
<dbReference type="OrthoDB" id="5376138at2759"/>
<feature type="compositionally biased region" description="Basic and acidic residues" evidence="5">
    <location>
        <begin position="18"/>
        <end position="44"/>
    </location>
</feature>
<dbReference type="PANTHER" id="PTHR23502:SF3">
    <property type="entry name" value="MAJOR FACILITATOR SUPERFAMILY (MFS) PROFILE DOMAIN-CONTAINING PROTEIN-RELATED"/>
    <property type="match status" value="1"/>
</dbReference>
<evidence type="ECO:0000256" key="4">
    <source>
        <dbReference type="ARBA" id="ARBA00023136"/>
    </source>
</evidence>
<dbReference type="GO" id="GO:0022857">
    <property type="term" value="F:transmembrane transporter activity"/>
    <property type="evidence" value="ECO:0007669"/>
    <property type="project" value="InterPro"/>
</dbReference>
<organism evidence="8 9">
    <name type="scientific">Salinomyces thailandicus</name>
    <dbReference type="NCBI Taxonomy" id="706561"/>
    <lineage>
        <taxon>Eukaryota</taxon>
        <taxon>Fungi</taxon>
        <taxon>Dikarya</taxon>
        <taxon>Ascomycota</taxon>
        <taxon>Pezizomycotina</taxon>
        <taxon>Dothideomycetes</taxon>
        <taxon>Dothideomycetidae</taxon>
        <taxon>Mycosphaerellales</taxon>
        <taxon>Teratosphaeriaceae</taxon>
        <taxon>Salinomyces</taxon>
    </lineage>
</organism>
<evidence type="ECO:0000259" key="7">
    <source>
        <dbReference type="PROSITE" id="PS50850"/>
    </source>
</evidence>
<evidence type="ECO:0000256" key="5">
    <source>
        <dbReference type="SAM" id="MobiDB-lite"/>
    </source>
</evidence>
<protein>
    <recommendedName>
        <fullName evidence="7">Major facilitator superfamily (MFS) profile domain-containing protein</fullName>
    </recommendedName>
</protein>
<feature type="domain" description="Major facilitator superfamily (MFS) profile" evidence="7">
    <location>
        <begin position="94"/>
        <end position="525"/>
    </location>
</feature>
<evidence type="ECO:0000256" key="3">
    <source>
        <dbReference type="ARBA" id="ARBA00022989"/>
    </source>
</evidence>
<feature type="transmembrane region" description="Helical" evidence="6">
    <location>
        <begin position="472"/>
        <end position="490"/>
    </location>
</feature>
<keyword evidence="3 6" id="KW-1133">Transmembrane helix</keyword>
<dbReference type="SUPFAM" id="SSF103473">
    <property type="entry name" value="MFS general substrate transporter"/>
    <property type="match status" value="1"/>
</dbReference>
<keyword evidence="4 6" id="KW-0472">Membrane</keyword>
<dbReference type="InterPro" id="IPR020846">
    <property type="entry name" value="MFS_dom"/>
</dbReference>
<name>A0A4U0U159_9PEZI</name>
<evidence type="ECO:0000256" key="6">
    <source>
        <dbReference type="SAM" id="Phobius"/>
    </source>
</evidence>
<reference evidence="8 9" key="1">
    <citation type="submission" date="2017-03" db="EMBL/GenBank/DDBJ databases">
        <title>Genomes of endolithic fungi from Antarctica.</title>
        <authorList>
            <person name="Coleine C."/>
            <person name="Masonjones S."/>
            <person name="Stajich J.E."/>
        </authorList>
    </citation>
    <scope>NUCLEOTIDE SEQUENCE [LARGE SCALE GENOMIC DNA]</scope>
    <source>
        <strain evidence="8 9">CCFEE 6315</strain>
    </source>
</reference>
<dbReference type="PROSITE" id="PS50850">
    <property type="entry name" value="MFS"/>
    <property type="match status" value="1"/>
</dbReference>
<feature type="transmembrane region" description="Helical" evidence="6">
    <location>
        <begin position="132"/>
        <end position="151"/>
    </location>
</feature>
<sequence length="562" mass="63040">MSSEKKDLVERPGNSPQESKEEVELHREASSSSSERARDMEKGIQDGVGASQDEKRKSSAKQGKYTDDGRRILTEDEAWDHLGYTWPSWKKWMLLSSIFAVQVSMNFNTSIFPNAVPLISEQYGVSEQAARVGQMIFLVCYAFGCELWAPWSEEFGRWPILQLSLFLVNIWQILAALAPNFGSLVVARGLGGLCSAGGSVTIGMVADLFEPEEQQWGIAFVVLSSVGGTTVGPIVGGPVEKYLPLQWNFWIQLIFGAVVQAIHFFMPESRSTILLDKRAKQLRKSGEDTNVYGPDEVKNPRISGHEVLITWIRPFEMFVKEPIVLSLSLLSGFSDALIFTFQEGFNPVYKQWGFGPNGVALAFIPILIGYFIAYFSYFPWIIRDRRILREKGSDAFPPEHRLYWLLYLAPLETIGLFGFAWTSLGPPQVHWIAPMIFSSCIAIANYAIYMSTIDYMVASYGPYSASASGGNGFARDFLAGIAALYATPLYSNVGNKYNLEYASTILACLAFVVTIPIYIFYWKGEWFRKKSKFAQSLSDDRKETQHRRVSSATPGQLEPRNL</sequence>
<keyword evidence="9" id="KW-1185">Reference proteome</keyword>
<feature type="transmembrane region" description="Helical" evidence="6">
    <location>
        <begin position="190"/>
        <end position="209"/>
    </location>
</feature>
<evidence type="ECO:0000256" key="1">
    <source>
        <dbReference type="ARBA" id="ARBA00004141"/>
    </source>
</evidence>
<evidence type="ECO:0000256" key="2">
    <source>
        <dbReference type="ARBA" id="ARBA00022692"/>
    </source>
</evidence>
<feature type="transmembrane region" description="Helical" evidence="6">
    <location>
        <begin position="361"/>
        <end position="382"/>
    </location>
</feature>
<feature type="transmembrane region" description="Helical" evidence="6">
    <location>
        <begin position="158"/>
        <end position="178"/>
    </location>
</feature>
<dbReference type="InterPro" id="IPR011701">
    <property type="entry name" value="MFS"/>
</dbReference>
<dbReference type="Proteomes" id="UP000308549">
    <property type="component" value="Unassembled WGS sequence"/>
</dbReference>
<feature type="transmembrane region" description="Helical" evidence="6">
    <location>
        <begin position="247"/>
        <end position="266"/>
    </location>
</feature>
<evidence type="ECO:0000313" key="9">
    <source>
        <dbReference type="Proteomes" id="UP000308549"/>
    </source>
</evidence>
<dbReference type="EMBL" id="NAJL01000019">
    <property type="protein sequence ID" value="TKA28202.1"/>
    <property type="molecule type" value="Genomic_DNA"/>
</dbReference>
<keyword evidence="2 6" id="KW-0812">Transmembrane</keyword>
<evidence type="ECO:0000313" key="8">
    <source>
        <dbReference type="EMBL" id="TKA28202.1"/>
    </source>
</evidence>
<dbReference type="FunFam" id="1.20.1250.20:FF:000088">
    <property type="entry name" value="MFS multidrug transporter, putative"/>
    <property type="match status" value="1"/>
</dbReference>
<dbReference type="InterPro" id="IPR036259">
    <property type="entry name" value="MFS_trans_sf"/>
</dbReference>
<feature type="transmembrane region" description="Helical" evidence="6">
    <location>
        <begin position="216"/>
        <end position="235"/>
    </location>
</feature>
<gene>
    <name evidence="8" type="ORF">B0A50_04174</name>
</gene>
<comment type="subcellular location">
    <subcellularLocation>
        <location evidence="1">Membrane</location>
        <topology evidence="1">Multi-pass membrane protein</topology>
    </subcellularLocation>
</comment>
<comment type="caution">
    <text evidence="8">The sequence shown here is derived from an EMBL/GenBank/DDBJ whole genome shotgun (WGS) entry which is preliminary data.</text>
</comment>
<feature type="region of interest" description="Disordered" evidence="5">
    <location>
        <begin position="1"/>
        <end position="65"/>
    </location>
</feature>